<evidence type="ECO:0008006" key="5">
    <source>
        <dbReference type="Google" id="ProtNLM"/>
    </source>
</evidence>
<evidence type="ECO:0000313" key="4">
    <source>
        <dbReference type="Proteomes" id="UP000028547"/>
    </source>
</evidence>
<organism evidence="3 4">
    <name type="scientific">Archangium violaceum Cb vi76</name>
    <dbReference type="NCBI Taxonomy" id="1406225"/>
    <lineage>
        <taxon>Bacteria</taxon>
        <taxon>Pseudomonadati</taxon>
        <taxon>Myxococcota</taxon>
        <taxon>Myxococcia</taxon>
        <taxon>Myxococcales</taxon>
        <taxon>Cystobacterineae</taxon>
        <taxon>Archangiaceae</taxon>
        <taxon>Archangium</taxon>
    </lineage>
</organism>
<dbReference type="AlphaFoldDB" id="A0A084SZT5"/>
<comment type="caution">
    <text evidence="3">The sequence shown here is derived from an EMBL/GenBank/DDBJ whole genome shotgun (WGS) entry which is preliminary data.</text>
</comment>
<keyword evidence="1" id="KW-0812">Transmembrane</keyword>
<gene>
    <name evidence="3" type="ORF">Q664_05920</name>
</gene>
<reference evidence="3 4" key="1">
    <citation type="submission" date="2014-07" db="EMBL/GenBank/DDBJ databases">
        <title>Draft Genome Sequence of Gephyronic Acid Producer, Cystobacter violaceus Strain Cb vi76.</title>
        <authorList>
            <person name="Stevens D.C."/>
            <person name="Young J."/>
            <person name="Carmichael R."/>
            <person name="Tan J."/>
            <person name="Taylor R.E."/>
        </authorList>
    </citation>
    <scope>NUCLEOTIDE SEQUENCE [LARGE SCALE GENOMIC DNA]</scope>
    <source>
        <strain evidence="3 4">Cb vi76</strain>
    </source>
</reference>
<accession>A0A084SZT5</accession>
<evidence type="ECO:0000313" key="3">
    <source>
        <dbReference type="EMBL" id="KFA93970.1"/>
    </source>
</evidence>
<feature type="chain" id="PRO_5001782065" description="Outer membrane protein beta-barrel domain-containing protein" evidence="2">
    <location>
        <begin position="23"/>
        <end position="225"/>
    </location>
</feature>
<evidence type="ECO:0000256" key="2">
    <source>
        <dbReference type="SAM" id="SignalP"/>
    </source>
</evidence>
<name>A0A084SZT5_9BACT</name>
<keyword evidence="1" id="KW-0472">Membrane</keyword>
<sequence>MKRCVSSWVLMGVLLVSGAALAQEEGATYSRGQGWSVLSGQTLGSGTAVTGQVGWPGLSLGLLHGATSRFDIGGKFTFNYGHEGIITSVVPGLKLQGWMRLMLLQTSRVNVGLTFAPGPFFYFYERYTEVGLTLPIALTVGIPVGSALMLNVGLDIPFYVVFGTGGGVVVPVLLGGGLEYFLDRNLAVNFNVRMGPSVGSYSGFFEDRTRARFTLEALLGIAYKF</sequence>
<keyword evidence="1" id="KW-1133">Transmembrane helix</keyword>
<dbReference type="RefSeq" id="WP_043390704.1">
    <property type="nucleotide sequence ID" value="NZ_JPMI01000031.1"/>
</dbReference>
<feature type="transmembrane region" description="Helical" evidence="1">
    <location>
        <begin position="130"/>
        <end position="150"/>
    </location>
</feature>
<dbReference type="Proteomes" id="UP000028547">
    <property type="component" value="Unassembled WGS sequence"/>
</dbReference>
<feature type="transmembrane region" description="Helical" evidence="1">
    <location>
        <begin position="102"/>
        <end position="123"/>
    </location>
</feature>
<keyword evidence="2" id="KW-0732">Signal</keyword>
<feature type="transmembrane region" description="Helical" evidence="1">
    <location>
        <begin position="156"/>
        <end position="174"/>
    </location>
</feature>
<dbReference type="EMBL" id="JPMI01000031">
    <property type="protein sequence ID" value="KFA93970.1"/>
    <property type="molecule type" value="Genomic_DNA"/>
</dbReference>
<protein>
    <recommendedName>
        <fullName evidence="5">Outer membrane protein beta-barrel domain-containing protein</fullName>
    </recommendedName>
</protein>
<feature type="signal peptide" evidence="2">
    <location>
        <begin position="1"/>
        <end position="22"/>
    </location>
</feature>
<proteinExistence type="predicted"/>
<evidence type="ECO:0000256" key="1">
    <source>
        <dbReference type="SAM" id="Phobius"/>
    </source>
</evidence>